<dbReference type="Proteomes" id="UP000320095">
    <property type="component" value="Unassembled WGS sequence"/>
</dbReference>
<dbReference type="AlphaFoldDB" id="A0A502EL71"/>
<evidence type="ECO:0000256" key="2">
    <source>
        <dbReference type="SAM" id="MobiDB-lite"/>
    </source>
</evidence>
<evidence type="ECO:0000256" key="1">
    <source>
        <dbReference type="SAM" id="Coils"/>
    </source>
</evidence>
<gene>
    <name evidence="3" type="ORF">EAH80_05600</name>
</gene>
<keyword evidence="1" id="KW-0175">Coiled coil</keyword>
<evidence type="ECO:0000313" key="3">
    <source>
        <dbReference type="EMBL" id="TPG37280.1"/>
    </source>
</evidence>
<evidence type="ECO:0008006" key="5">
    <source>
        <dbReference type="Google" id="ProtNLM"/>
    </source>
</evidence>
<feature type="compositionally biased region" description="Basic and acidic residues" evidence="2">
    <location>
        <begin position="11"/>
        <end position="28"/>
    </location>
</feature>
<comment type="caution">
    <text evidence="3">The sequence shown here is derived from an EMBL/GenBank/DDBJ whole genome shotgun (WGS) entry which is preliminary data.</text>
</comment>
<organism evidence="3 4">
    <name type="scientific">Mycolicibacterium hodleri</name>
    <dbReference type="NCBI Taxonomy" id="49897"/>
    <lineage>
        <taxon>Bacteria</taxon>
        <taxon>Bacillati</taxon>
        <taxon>Actinomycetota</taxon>
        <taxon>Actinomycetes</taxon>
        <taxon>Mycobacteriales</taxon>
        <taxon>Mycobacteriaceae</taxon>
        <taxon>Mycolicibacterium</taxon>
    </lineage>
</organism>
<feature type="compositionally biased region" description="Polar residues" evidence="2">
    <location>
        <begin position="1"/>
        <end position="10"/>
    </location>
</feature>
<name>A0A502EL71_9MYCO</name>
<sequence length="175" mass="19687">MISSTISAVNDNERMDPTHPRADGPRRRRAFTADDKLAYLSAYEQACEHGEGGAYLRREGLYSSLISEWRKQAYEQACEHGEGGAYLRREGLYSSLISEWRKQRDAGVLAGKRPGEKVGRLTAEQAEIARLTRENARMSKRLSTTEAALDIMGKAHALLESLSERADSDEKRKNR</sequence>
<keyword evidence="4" id="KW-1185">Reference proteome</keyword>
<proteinExistence type="predicted"/>
<protein>
    <recommendedName>
        <fullName evidence="5">Transposase</fullName>
    </recommendedName>
</protein>
<reference evidence="3 4" key="1">
    <citation type="journal article" date="2019" name="Environ. Microbiol.">
        <title>Species interactions and distinct microbial communities in high Arctic permafrost affected cryosols are associated with the CH4 and CO2 gas fluxes.</title>
        <authorList>
            <person name="Altshuler I."/>
            <person name="Hamel J."/>
            <person name="Turney S."/>
            <person name="Magnuson E."/>
            <person name="Levesque R."/>
            <person name="Greer C."/>
            <person name="Whyte L.G."/>
        </authorList>
    </citation>
    <scope>NUCLEOTIDE SEQUENCE [LARGE SCALE GENOMIC DNA]</scope>
    <source>
        <strain evidence="3 4">S5.20</strain>
    </source>
</reference>
<dbReference type="EMBL" id="RCZG01000001">
    <property type="protein sequence ID" value="TPG37280.1"/>
    <property type="molecule type" value="Genomic_DNA"/>
</dbReference>
<feature type="region of interest" description="Disordered" evidence="2">
    <location>
        <begin position="1"/>
        <end position="28"/>
    </location>
</feature>
<evidence type="ECO:0000313" key="4">
    <source>
        <dbReference type="Proteomes" id="UP000320095"/>
    </source>
</evidence>
<accession>A0A502EL71</accession>
<feature type="coiled-coil region" evidence="1">
    <location>
        <begin position="121"/>
        <end position="148"/>
    </location>
</feature>